<sequence>MKKSRGGEALSRSHVGMRDALHASDPWPATRLCHATRHLSPCLAHLLRDYGHVTGACLERASERALARGDLCAKTTRLGAGELPENRRLARLCEGGSVLIVSGGRWIFNVLVAV</sequence>
<protein>
    <submittedName>
        <fullName evidence="1">Uncharacterized protein</fullName>
    </submittedName>
</protein>
<proteinExistence type="predicted"/>
<organism evidence="1 2">
    <name type="scientific">Aldrovandia affinis</name>
    <dbReference type="NCBI Taxonomy" id="143900"/>
    <lineage>
        <taxon>Eukaryota</taxon>
        <taxon>Metazoa</taxon>
        <taxon>Chordata</taxon>
        <taxon>Craniata</taxon>
        <taxon>Vertebrata</taxon>
        <taxon>Euteleostomi</taxon>
        <taxon>Actinopterygii</taxon>
        <taxon>Neopterygii</taxon>
        <taxon>Teleostei</taxon>
        <taxon>Notacanthiformes</taxon>
        <taxon>Halosauridae</taxon>
        <taxon>Aldrovandia</taxon>
    </lineage>
</organism>
<accession>A0AAD7RDN0</accession>
<dbReference type="Proteomes" id="UP001221898">
    <property type="component" value="Unassembled WGS sequence"/>
</dbReference>
<evidence type="ECO:0000313" key="1">
    <source>
        <dbReference type="EMBL" id="KAJ8378208.1"/>
    </source>
</evidence>
<comment type="caution">
    <text evidence="1">The sequence shown here is derived from an EMBL/GenBank/DDBJ whole genome shotgun (WGS) entry which is preliminary data.</text>
</comment>
<dbReference type="EMBL" id="JAINUG010000327">
    <property type="protein sequence ID" value="KAJ8378208.1"/>
    <property type="molecule type" value="Genomic_DNA"/>
</dbReference>
<reference evidence="1" key="1">
    <citation type="journal article" date="2023" name="Science">
        <title>Genome structures resolve the early diversification of teleost fishes.</title>
        <authorList>
            <person name="Parey E."/>
            <person name="Louis A."/>
            <person name="Montfort J."/>
            <person name="Bouchez O."/>
            <person name="Roques C."/>
            <person name="Iampietro C."/>
            <person name="Lluch J."/>
            <person name="Castinel A."/>
            <person name="Donnadieu C."/>
            <person name="Desvignes T."/>
            <person name="Floi Bucao C."/>
            <person name="Jouanno E."/>
            <person name="Wen M."/>
            <person name="Mejri S."/>
            <person name="Dirks R."/>
            <person name="Jansen H."/>
            <person name="Henkel C."/>
            <person name="Chen W.J."/>
            <person name="Zahm M."/>
            <person name="Cabau C."/>
            <person name="Klopp C."/>
            <person name="Thompson A.W."/>
            <person name="Robinson-Rechavi M."/>
            <person name="Braasch I."/>
            <person name="Lecointre G."/>
            <person name="Bobe J."/>
            <person name="Postlethwait J.H."/>
            <person name="Berthelot C."/>
            <person name="Roest Crollius H."/>
            <person name="Guiguen Y."/>
        </authorList>
    </citation>
    <scope>NUCLEOTIDE SEQUENCE</scope>
    <source>
        <strain evidence="1">NC1722</strain>
    </source>
</reference>
<gene>
    <name evidence="1" type="ORF">AAFF_G00244960</name>
</gene>
<keyword evidence="2" id="KW-1185">Reference proteome</keyword>
<dbReference type="AlphaFoldDB" id="A0AAD7RDN0"/>
<name>A0AAD7RDN0_9TELE</name>
<evidence type="ECO:0000313" key="2">
    <source>
        <dbReference type="Proteomes" id="UP001221898"/>
    </source>
</evidence>